<dbReference type="EMBL" id="ML993579">
    <property type="protein sequence ID" value="KAF2173646.1"/>
    <property type="molecule type" value="Genomic_DNA"/>
</dbReference>
<dbReference type="Proteomes" id="UP000799537">
    <property type="component" value="Unassembled WGS sequence"/>
</dbReference>
<sequence>MKYSLAFAAMAASLVSGEYTRCATPNPSEEHIAILNAAVEEASNRTFSIQALRNVDTYVHVVTTSAKAGQYSQSQVNEQISVMNDAYAPLNVQFNLLDTTFTTNNQWAAASDGSTAEYNMKSALHQGSYDTLNLYFLSDLGGGLLGFCYFPEASPTSQDRILDGCINLADSLPGGSATNYDLGYTAVHETGHWFGLYHVFQGSACSGSGDYVSDTPIQRTDTSGCPTSQDSCPNQAGVDSIHNFMDYSYDSCMYEFTSGQVTRATSLFDQLRAGK</sequence>
<evidence type="ECO:0000256" key="5">
    <source>
        <dbReference type="ARBA" id="ARBA00022801"/>
    </source>
</evidence>
<protein>
    <recommendedName>
        <fullName evidence="10">Peptidase M43 pregnancy-associated plasma-A domain-containing protein</fullName>
    </recommendedName>
</protein>
<accession>A0A6A6D7N1</accession>
<evidence type="ECO:0000256" key="7">
    <source>
        <dbReference type="ARBA" id="ARBA00023049"/>
    </source>
</evidence>
<evidence type="ECO:0000256" key="2">
    <source>
        <dbReference type="ARBA" id="ARBA00022670"/>
    </source>
</evidence>
<evidence type="ECO:0000256" key="1">
    <source>
        <dbReference type="ARBA" id="ARBA00008721"/>
    </source>
</evidence>
<dbReference type="GO" id="GO:0008237">
    <property type="term" value="F:metallopeptidase activity"/>
    <property type="evidence" value="ECO:0007669"/>
    <property type="project" value="UniProtKB-KW"/>
</dbReference>
<dbReference type="RefSeq" id="XP_033674535.1">
    <property type="nucleotide sequence ID" value="XM_033810985.1"/>
</dbReference>
<feature type="signal peptide" evidence="9">
    <location>
        <begin position="1"/>
        <end position="17"/>
    </location>
</feature>
<dbReference type="GO" id="GO:0006508">
    <property type="term" value="P:proteolysis"/>
    <property type="evidence" value="ECO:0007669"/>
    <property type="project" value="UniProtKB-KW"/>
</dbReference>
<name>A0A6A6D7N1_ZASCE</name>
<keyword evidence="6" id="KW-0862">Zinc</keyword>
<reference evidence="11" key="1">
    <citation type="journal article" date="2020" name="Stud. Mycol.">
        <title>101 Dothideomycetes genomes: a test case for predicting lifestyles and emergence of pathogens.</title>
        <authorList>
            <person name="Haridas S."/>
            <person name="Albert R."/>
            <person name="Binder M."/>
            <person name="Bloem J."/>
            <person name="Labutti K."/>
            <person name="Salamov A."/>
            <person name="Andreopoulos B."/>
            <person name="Baker S."/>
            <person name="Barry K."/>
            <person name="Bills G."/>
            <person name="Bluhm B."/>
            <person name="Cannon C."/>
            <person name="Castanera R."/>
            <person name="Culley D."/>
            <person name="Daum C."/>
            <person name="Ezra D."/>
            <person name="Gonzalez J."/>
            <person name="Henrissat B."/>
            <person name="Kuo A."/>
            <person name="Liang C."/>
            <person name="Lipzen A."/>
            <person name="Lutzoni F."/>
            <person name="Magnuson J."/>
            <person name="Mondo S."/>
            <person name="Nolan M."/>
            <person name="Ohm R."/>
            <person name="Pangilinan J."/>
            <person name="Park H.-J."/>
            <person name="Ramirez L."/>
            <person name="Alfaro M."/>
            <person name="Sun H."/>
            <person name="Tritt A."/>
            <person name="Yoshinaga Y."/>
            <person name="Zwiers L.-H."/>
            <person name="Turgeon B."/>
            <person name="Goodwin S."/>
            <person name="Spatafora J."/>
            <person name="Crous P."/>
            <person name="Grigoriev I."/>
        </authorList>
    </citation>
    <scope>NUCLEOTIDE SEQUENCE</scope>
    <source>
        <strain evidence="11">ATCC 36951</strain>
    </source>
</reference>
<keyword evidence="8" id="KW-1015">Disulfide bond</keyword>
<organism evidence="11 12">
    <name type="scientific">Zasmidium cellare ATCC 36951</name>
    <dbReference type="NCBI Taxonomy" id="1080233"/>
    <lineage>
        <taxon>Eukaryota</taxon>
        <taxon>Fungi</taxon>
        <taxon>Dikarya</taxon>
        <taxon>Ascomycota</taxon>
        <taxon>Pezizomycotina</taxon>
        <taxon>Dothideomycetes</taxon>
        <taxon>Dothideomycetidae</taxon>
        <taxon>Mycosphaerellales</taxon>
        <taxon>Mycosphaerellaceae</taxon>
        <taxon>Zasmidium</taxon>
    </lineage>
</organism>
<dbReference type="GeneID" id="54564257"/>
<evidence type="ECO:0000256" key="3">
    <source>
        <dbReference type="ARBA" id="ARBA00022723"/>
    </source>
</evidence>
<dbReference type="OrthoDB" id="536211at2759"/>
<keyword evidence="12" id="KW-1185">Reference proteome</keyword>
<dbReference type="SUPFAM" id="SSF55486">
    <property type="entry name" value="Metalloproteases ('zincins'), catalytic domain"/>
    <property type="match status" value="1"/>
</dbReference>
<dbReference type="CDD" id="cd04275">
    <property type="entry name" value="ZnMc_pappalysin_like"/>
    <property type="match status" value="1"/>
</dbReference>
<evidence type="ECO:0000313" key="12">
    <source>
        <dbReference type="Proteomes" id="UP000799537"/>
    </source>
</evidence>
<keyword evidence="7" id="KW-0482">Metalloprotease</keyword>
<dbReference type="Pfam" id="PF05572">
    <property type="entry name" value="Peptidase_M43"/>
    <property type="match status" value="1"/>
</dbReference>
<dbReference type="AlphaFoldDB" id="A0A6A6D7N1"/>
<evidence type="ECO:0000256" key="9">
    <source>
        <dbReference type="SAM" id="SignalP"/>
    </source>
</evidence>
<gene>
    <name evidence="11" type="ORF">M409DRAFT_48591</name>
</gene>
<dbReference type="GO" id="GO:0046872">
    <property type="term" value="F:metal ion binding"/>
    <property type="evidence" value="ECO:0007669"/>
    <property type="project" value="UniProtKB-KW"/>
</dbReference>
<dbReference type="InterPro" id="IPR024079">
    <property type="entry name" value="MetalloPept_cat_dom_sf"/>
</dbReference>
<keyword evidence="3" id="KW-0479">Metal-binding</keyword>
<dbReference type="PANTHER" id="PTHR47466">
    <property type="match status" value="1"/>
</dbReference>
<evidence type="ECO:0000256" key="4">
    <source>
        <dbReference type="ARBA" id="ARBA00022729"/>
    </source>
</evidence>
<proteinExistence type="inferred from homology"/>
<keyword evidence="2" id="KW-0645">Protease</keyword>
<comment type="similarity">
    <text evidence="1">Belongs to the peptidase M43B family.</text>
</comment>
<evidence type="ECO:0000256" key="6">
    <source>
        <dbReference type="ARBA" id="ARBA00022833"/>
    </source>
</evidence>
<evidence type="ECO:0000313" key="11">
    <source>
        <dbReference type="EMBL" id="KAF2173646.1"/>
    </source>
</evidence>
<dbReference type="Gene3D" id="3.40.390.10">
    <property type="entry name" value="Collagenase (Catalytic Domain)"/>
    <property type="match status" value="1"/>
</dbReference>
<feature type="chain" id="PRO_5025575840" description="Peptidase M43 pregnancy-associated plasma-A domain-containing protein" evidence="9">
    <location>
        <begin position="18"/>
        <end position="275"/>
    </location>
</feature>
<dbReference type="InterPro" id="IPR008754">
    <property type="entry name" value="Peptidase_M43"/>
</dbReference>
<dbReference type="PANTHER" id="PTHR47466:SF1">
    <property type="entry name" value="METALLOPROTEASE MEP1 (AFU_ORTHOLOGUE AFUA_1G07730)-RELATED"/>
    <property type="match status" value="1"/>
</dbReference>
<keyword evidence="4 9" id="KW-0732">Signal</keyword>
<evidence type="ECO:0000256" key="8">
    <source>
        <dbReference type="ARBA" id="ARBA00023157"/>
    </source>
</evidence>
<feature type="domain" description="Peptidase M43 pregnancy-associated plasma-A" evidence="10">
    <location>
        <begin position="132"/>
        <end position="266"/>
    </location>
</feature>
<keyword evidence="5" id="KW-0378">Hydrolase</keyword>
<evidence type="ECO:0000259" key="10">
    <source>
        <dbReference type="Pfam" id="PF05572"/>
    </source>
</evidence>